<organism evidence="9 10">
    <name type="scientific">Papaver nudicaule</name>
    <name type="common">Iceland poppy</name>
    <dbReference type="NCBI Taxonomy" id="74823"/>
    <lineage>
        <taxon>Eukaryota</taxon>
        <taxon>Viridiplantae</taxon>
        <taxon>Streptophyta</taxon>
        <taxon>Embryophyta</taxon>
        <taxon>Tracheophyta</taxon>
        <taxon>Spermatophyta</taxon>
        <taxon>Magnoliopsida</taxon>
        <taxon>Ranunculales</taxon>
        <taxon>Papaveraceae</taxon>
        <taxon>Papaveroideae</taxon>
        <taxon>Papaver</taxon>
    </lineage>
</organism>
<gene>
    <name evidence="9" type="ORF">MKW94_022822</name>
</gene>
<keyword evidence="10" id="KW-1185">Reference proteome</keyword>
<dbReference type="AlphaFoldDB" id="A0AA41S6B7"/>
<accession>A0AA41S6B7</accession>
<evidence type="ECO:0000256" key="3">
    <source>
        <dbReference type="ARBA" id="ARBA00023125"/>
    </source>
</evidence>
<dbReference type="PANTHER" id="PTHR32096:SF146">
    <property type="entry name" value="WRKY TRANSCRIPTION FACTOR 19-RELATED"/>
    <property type="match status" value="1"/>
</dbReference>
<dbReference type="Pfam" id="PF03106">
    <property type="entry name" value="WRKY"/>
    <property type="match status" value="1"/>
</dbReference>
<comment type="similarity">
    <text evidence="6">Belongs to the WRKY group III family.</text>
</comment>
<feature type="domain" description="WRKY" evidence="8">
    <location>
        <begin position="173"/>
        <end position="241"/>
    </location>
</feature>
<evidence type="ECO:0000256" key="7">
    <source>
        <dbReference type="SAM" id="MobiDB-lite"/>
    </source>
</evidence>
<dbReference type="GO" id="GO:0003700">
    <property type="term" value="F:DNA-binding transcription factor activity"/>
    <property type="evidence" value="ECO:0007669"/>
    <property type="project" value="InterPro"/>
</dbReference>
<dbReference type="PANTHER" id="PTHR32096">
    <property type="entry name" value="WRKY TRANSCRIPTION FACTOR 30-RELATED-RELATED"/>
    <property type="match status" value="1"/>
</dbReference>
<comment type="caution">
    <text evidence="9">The sequence shown here is derived from an EMBL/GenBank/DDBJ whole genome shotgun (WGS) entry which is preliminary data.</text>
</comment>
<comment type="subcellular location">
    <subcellularLocation>
        <location evidence="1">Nucleus</location>
    </subcellularLocation>
</comment>
<evidence type="ECO:0000256" key="4">
    <source>
        <dbReference type="ARBA" id="ARBA00023163"/>
    </source>
</evidence>
<keyword evidence="4" id="KW-0804">Transcription</keyword>
<evidence type="ECO:0000256" key="5">
    <source>
        <dbReference type="ARBA" id="ARBA00023242"/>
    </source>
</evidence>
<dbReference type="GO" id="GO:0010150">
    <property type="term" value="P:leaf senescence"/>
    <property type="evidence" value="ECO:0007669"/>
    <property type="project" value="UniProtKB-ARBA"/>
</dbReference>
<evidence type="ECO:0000256" key="6">
    <source>
        <dbReference type="ARBA" id="ARBA00060850"/>
    </source>
</evidence>
<dbReference type="InterPro" id="IPR003657">
    <property type="entry name" value="WRKY_dom"/>
</dbReference>
<keyword evidence="5" id="KW-0539">Nucleus</keyword>
<dbReference type="GO" id="GO:0010193">
    <property type="term" value="P:response to ozone"/>
    <property type="evidence" value="ECO:0007669"/>
    <property type="project" value="UniProtKB-ARBA"/>
</dbReference>
<evidence type="ECO:0000313" key="10">
    <source>
        <dbReference type="Proteomes" id="UP001177140"/>
    </source>
</evidence>
<evidence type="ECO:0000259" key="8">
    <source>
        <dbReference type="PROSITE" id="PS50811"/>
    </source>
</evidence>
<keyword evidence="3" id="KW-0238">DNA-binding</keyword>
<dbReference type="InterPro" id="IPR036576">
    <property type="entry name" value="WRKY_dom_sf"/>
</dbReference>
<keyword evidence="2" id="KW-0805">Transcription regulation</keyword>
<evidence type="ECO:0000313" key="9">
    <source>
        <dbReference type="EMBL" id="MCL7033849.1"/>
    </source>
</evidence>
<protein>
    <recommendedName>
        <fullName evidence="8">WRKY domain-containing protein</fullName>
    </recommendedName>
</protein>
<proteinExistence type="inferred from homology"/>
<feature type="region of interest" description="Disordered" evidence="7">
    <location>
        <begin position="122"/>
        <end position="152"/>
    </location>
</feature>
<feature type="compositionally biased region" description="Polar residues" evidence="7">
    <location>
        <begin position="122"/>
        <end position="140"/>
    </location>
</feature>
<dbReference type="Gene3D" id="2.20.25.80">
    <property type="entry name" value="WRKY domain"/>
    <property type="match status" value="1"/>
</dbReference>
<dbReference type="Proteomes" id="UP001177140">
    <property type="component" value="Unassembled WGS sequence"/>
</dbReference>
<dbReference type="PROSITE" id="PS50811">
    <property type="entry name" value="WRKY"/>
    <property type="match status" value="1"/>
</dbReference>
<reference evidence="9" key="1">
    <citation type="submission" date="2022-03" db="EMBL/GenBank/DDBJ databases">
        <title>A functionally conserved STORR gene fusion in Papaver species that diverged 16.8 million years ago.</title>
        <authorList>
            <person name="Catania T."/>
        </authorList>
    </citation>
    <scope>NUCLEOTIDE SEQUENCE</scope>
    <source>
        <strain evidence="9">S-191538</strain>
    </source>
</reference>
<dbReference type="GO" id="GO:0005634">
    <property type="term" value="C:nucleus"/>
    <property type="evidence" value="ECO:0007669"/>
    <property type="project" value="UniProtKB-SubCell"/>
</dbReference>
<dbReference type="InterPro" id="IPR044810">
    <property type="entry name" value="WRKY_plant"/>
</dbReference>
<dbReference type="FunFam" id="2.20.25.80:FF:000009">
    <property type="entry name" value="WRKY transcription factor 53"/>
    <property type="match status" value="1"/>
</dbReference>
<evidence type="ECO:0000256" key="2">
    <source>
        <dbReference type="ARBA" id="ARBA00023015"/>
    </source>
</evidence>
<dbReference type="SMART" id="SM00774">
    <property type="entry name" value="WRKY"/>
    <property type="match status" value="1"/>
</dbReference>
<name>A0AA41S6B7_PAPNU</name>
<evidence type="ECO:0000256" key="1">
    <source>
        <dbReference type="ARBA" id="ARBA00004123"/>
    </source>
</evidence>
<dbReference type="EMBL" id="JAJJMA010139175">
    <property type="protein sequence ID" value="MCL7033849.1"/>
    <property type="molecule type" value="Genomic_DNA"/>
</dbReference>
<dbReference type="GO" id="GO:0000976">
    <property type="term" value="F:transcription cis-regulatory region binding"/>
    <property type="evidence" value="ECO:0007669"/>
    <property type="project" value="TreeGrafter"/>
</dbReference>
<dbReference type="GO" id="GO:0009751">
    <property type="term" value="P:response to salicylic acid"/>
    <property type="evidence" value="ECO:0007669"/>
    <property type="project" value="UniProtKB-ARBA"/>
</dbReference>
<dbReference type="GO" id="GO:0042542">
    <property type="term" value="P:response to hydrogen peroxide"/>
    <property type="evidence" value="ECO:0007669"/>
    <property type="project" value="UniProtKB-ARBA"/>
</dbReference>
<sequence length="381" mass="41806">MERKDSIENDWDIQKPSMVLDELTQAKRLVEQLQNHVMDSPSATTTSKELMTKILSSYRSSLSMLNGVKLAGAENSDTSMLNGVKLEGGETSLSMLNGVKLEGGENSSGIKLEGGDPLKMTASTTANVPTDSPRSSSGTLGNHDYSDLKNKQSKIRKCQPRWKEQVRVCERSGLQGPLDDGYSWRKYGQKDIFGAEHPRAYFRCTHRIAQACLANKQVQRSDGDPSIFDVTYQGLHTCNQASSTQIIPGQTQNKLEDQKLKTPPETLLNFKTGCHVKVEDFNSLIEPKSTSFSLPSASTPNSKASKKAKSTVIFSSSELHNHSIPPYTSPTTSDSSFFPHAMNNFGGGQNLQSDHNEFASATTSCINSPSQDFGLDFFVNF</sequence>
<dbReference type="SUPFAM" id="SSF118290">
    <property type="entry name" value="WRKY DNA-binding domain"/>
    <property type="match status" value="1"/>
</dbReference>